<organism evidence="3 4">
    <name type="scientific">Acidisarcina polymorpha</name>
    <dbReference type="NCBI Taxonomy" id="2211140"/>
    <lineage>
        <taxon>Bacteria</taxon>
        <taxon>Pseudomonadati</taxon>
        <taxon>Acidobacteriota</taxon>
        <taxon>Terriglobia</taxon>
        <taxon>Terriglobales</taxon>
        <taxon>Acidobacteriaceae</taxon>
        <taxon>Acidisarcina</taxon>
    </lineage>
</organism>
<accession>A0A2Z5FWZ6</accession>
<dbReference type="PROSITE" id="PS50110">
    <property type="entry name" value="RESPONSE_REGULATORY"/>
    <property type="match status" value="1"/>
</dbReference>
<dbReference type="EMBL" id="CP030840">
    <property type="protein sequence ID" value="AXC11398.1"/>
    <property type="molecule type" value="Genomic_DNA"/>
</dbReference>
<keyword evidence="1" id="KW-0597">Phosphoprotein</keyword>
<sequence>MITHSQAPLNILLLEDDDGDARALQRAFQKAGIENTIIRAVDGIEALDMLRGTNGKAKIMLPYLLLVDLNMPRMNGIQFIKALREDEELHPSIVFVLTTSKSDEDRVAAYHFNVAGYITKDKVAQDFLSLVTLVGIYERNVEFP</sequence>
<dbReference type="Pfam" id="PF00072">
    <property type="entry name" value="Response_reg"/>
    <property type="match status" value="1"/>
</dbReference>
<proteinExistence type="predicted"/>
<dbReference type="InterPro" id="IPR052893">
    <property type="entry name" value="TCS_response_regulator"/>
</dbReference>
<dbReference type="RefSeq" id="WP_201759151.1">
    <property type="nucleotide sequence ID" value="NZ_CP030840.1"/>
</dbReference>
<dbReference type="InterPro" id="IPR001789">
    <property type="entry name" value="Sig_transdc_resp-reg_receiver"/>
</dbReference>
<dbReference type="SUPFAM" id="SSF52172">
    <property type="entry name" value="CheY-like"/>
    <property type="match status" value="1"/>
</dbReference>
<name>A0A2Z5FWZ6_9BACT</name>
<dbReference type="Gene3D" id="3.40.50.2300">
    <property type="match status" value="1"/>
</dbReference>
<protein>
    <submittedName>
        <fullName evidence="3">Two-component response regulator</fullName>
    </submittedName>
</protein>
<dbReference type="AlphaFoldDB" id="A0A2Z5FWZ6"/>
<gene>
    <name evidence="3" type="ORF">ACPOL_2062</name>
</gene>
<dbReference type="SMART" id="SM00448">
    <property type="entry name" value="REC"/>
    <property type="match status" value="1"/>
</dbReference>
<dbReference type="GO" id="GO:0000160">
    <property type="term" value="P:phosphorelay signal transduction system"/>
    <property type="evidence" value="ECO:0007669"/>
    <property type="project" value="InterPro"/>
</dbReference>
<dbReference type="KEGG" id="abas:ACPOL_2062"/>
<feature type="modified residue" description="4-aspartylphosphate" evidence="1">
    <location>
        <position position="68"/>
    </location>
</feature>
<dbReference type="InterPro" id="IPR011006">
    <property type="entry name" value="CheY-like_superfamily"/>
</dbReference>
<evidence type="ECO:0000259" key="2">
    <source>
        <dbReference type="PROSITE" id="PS50110"/>
    </source>
</evidence>
<dbReference type="Proteomes" id="UP000253606">
    <property type="component" value="Chromosome"/>
</dbReference>
<keyword evidence="4" id="KW-1185">Reference proteome</keyword>
<reference evidence="3 4" key="1">
    <citation type="journal article" date="2018" name="Front. Microbiol.">
        <title>Hydrolytic Capabilities as a Key to Environmental Success: Chitinolytic and Cellulolytic Acidobacteria From Acidic Sub-arctic Soils and Boreal Peatlands.</title>
        <authorList>
            <person name="Belova S.E."/>
            <person name="Ravin N.V."/>
            <person name="Pankratov T.A."/>
            <person name="Rakitin A.L."/>
            <person name="Ivanova A.A."/>
            <person name="Beletsky A.V."/>
            <person name="Mardanov A.V."/>
            <person name="Sinninghe Damste J.S."/>
            <person name="Dedysh S.N."/>
        </authorList>
    </citation>
    <scope>NUCLEOTIDE SEQUENCE [LARGE SCALE GENOMIC DNA]</scope>
    <source>
        <strain evidence="3 4">SBC82</strain>
    </source>
</reference>
<feature type="domain" description="Response regulatory" evidence="2">
    <location>
        <begin position="10"/>
        <end position="135"/>
    </location>
</feature>
<dbReference type="PANTHER" id="PTHR44520:SF2">
    <property type="entry name" value="RESPONSE REGULATOR RCP1"/>
    <property type="match status" value="1"/>
</dbReference>
<evidence type="ECO:0000313" key="4">
    <source>
        <dbReference type="Proteomes" id="UP000253606"/>
    </source>
</evidence>
<dbReference type="CDD" id="cd17557">
    <property type="entry name" value="REC_Rcp-like"/>
    <property type="match status" value="1"/>
</dbReference>
<evidence type="ECO:0000256" key="1">
    <source>
        <dbReference type="PROSITE-ProRule" id="PRU00169"/>
    </source>
</evidence>
<evidence type="ECO:0000313" key="3">
    <source>
        <dbReference type="EMBL" id="AXC11398.1"/>
    </source>
</evidence>
<dbReference type="PANTHER" id="PTHR44520">
    <property type="entry name" value="RESPONSE REGULATOR RCP1-RELATED"/>
    <property type="match status" value="1"/>
</dbReference>